<evidence type="ECO:0000313" key="2">
    <source>
        <dbReference type="Proteomes" id="UP000032930"/>
    </source>
</evidence>
<dbReference type="AlphaFoldDB" id="A0A0B6X986"/>
<dbReference type="KEGG" id="xbv:XBW1_2788"/>
<accession>A0A0B6X986</accession>
<dbReference type="Proteomes" id="UP000032930">
    <property type="component" value="Chromosome"/>
</dbReference>
<gene>
    <name evidence="1" type="ORF">XBW1_2788</name>
</gene>
<organism evidence="1 2">
    <name type="scientific">Xenorhabdus bovienii</name>
    <name type="common">Xenorhabdus nematophila subsp. bovienii</name>
    <dbReference type="NCBI Taxonomy" id="40576"/>
    <lineage>
        <taxon>Bacteria</taxon>
        <taxon>Pseudomonadati</taxon>
        <taxon>Pseudomonadota</taxon>
        <taxon>Gammaproteobacteria</taxon>
        <taxon>Enterobacterales</taxon>
        <taxon>Morganellaceae</taxon>
        <taxon>Xenorhabdus</taxon>
    </lineage>
</organism>
<proteinExistence type="predicted"/>
<evidence type="ECO:0000313" key="1">
    <source>
        <dbReference type="EMBL" id="CDM90145.1"/>
    </source>
</evidence>
<name>A0A0B6X986_XENBV</name>
<dbReference type="EMBL" id="FO818637">
    <property type="protein sequence ID" value="CDM90145.1"/>
    <property type="molecule type" value="Genomic_DNA"/>
</dbReference>
<protein>
    <submittedName>
        <fullName evidence="1">Uncharacterized protein</fullName>
    </submittedName>
</protein>
<sequence>MHNSMKRYHYKGRKDLNIWPAKGANMALNKKVLPVFKYHPDPPLEQGHFLPINR</sequence>
<reference evidence="1 2" key="1">
    <citation type="submission" date="2014-02" db="EMBL/GenBank/DDBJ databases">
        <authorList>
            <person name="Genoscope - CEA"/>
        </authorList>
    </citation>
    <scope>NUCLEOTIDE SEQUENCE [LARGE SCALE GENOMIC DNA]</scope>
    <source>
        <strain evidence="1 2">CS03</strain>
    </source>
</reference>